<dbReference type="Proteomes" id="UP000815677">
    <property type="component" value="Unassembled WGS sequence"/>
</dbReference>
<proteinExistence type="predicted"/>
<reference evidence="2" key="1">
    <citation type="submission" date="2014-09" db="EMBL/GenBank/DDBJ databases">
        <title>Genome sequence of the luminous mushroom Mycena chlorophos for searching fungal bioluminescence genes.</title>
        <authorList>
            <person name="Tanaka Y."/>
            <person name="Kasuga D."/>
            <person name="Oba Y."/>
            <person name="Hase S."/>
            <person name="Sato K."/>
            <person name="Oba Y."/>
            <person name="Sakakibara Y."/>
        </authorList>
    </citation>
    <scope>NUCLEOTIDE SEQUENCE</scope>
</reference>
<dbReference type="EMBL" id="DF842884">
    <property type="protein sequence ID" value="GAT46831.1"/>
    <property type="molecule type" value="Genomic_DNA"/>
</dbReference>
<keyword evidence="3" id="KW-1185">Reference proteome</keyword>
<name>A0ABQ0L6V4_MYCCL</name>
<organism evidence="2 3">
    <name type="scientific">Mycena chlorophos</name>
    <name type="common">Agaric fungus</name>
    <name type="synonym">Agaricus chlorophos</name>
    <dbReference type="NCBI Taxonomy" id="658473"/>
    <lineage>
        <taxon>Eukaryota</taxon>
        <taxon>Fungi</taxon>
        <taxon>Dikarya</taxon>
        <taxon>Basidiomycota</taxon>
        <taxon>Agaricomycotina</taxon>
        <taxon>Agaricomycetes</taxon>
        <taxon>Agaricomycetidae</taxon>
        <taxon>Agaricales</taxon>
        <taxon>Marasmiineae</taxon>
        <taxon>Mycenaceae</taxon>
        <taxon>Mycena</taxon>
    </lineage>
</organism>
<accession>A0ABQ0L6V4</accession>
<evidence type="ECO:0000313" key="3">
    <source>
        <dbReference type="Proteomes" id="UP000815677"/>
    </source>
</evidence>
<feature type="compositionally biased region" description="Low complexity" evidence="1">
    <location>
        <begin position="201"/>
        <end position="239"/>
    </location>
</feature>
<evidence type="ECO:0000256" key="1">
    <source>
        <dbReference type="SAM" id="MobiDB-lite"/>
    </source>
</evidence>
<evidence type="ECO:0000313" key="2">
    <source>
        <dbReference type="EMBL" id="GAT46831.1"/>
    </source>
</evidence>
<sequence>MSHPDYKADVISAFRTANPDAMRKTFITALNELARKMYTELDDDVRAELKAEHDALHENALEEYKDGFQDGELILTDKLQEEAREKLGVALVPLIDQIEALTGMQIAVYCFKSLLSGLRDGQPDYKDIRKSFPDLHRQNMRNWGKHVMNIHEQELAAKDMGNEDEDEPRNDDESRNDDEPRNEDEPQNDDKSQNDDDDSVPAPRSNPSRSAPSRAAPSRSAPSRSNPSRSNPSPPAASGRSKKNRSKEGPRLTQSAGEQNETNQSEAGSRQPSVSGPSRAVDDPDGNDDNGPGFLSSDLKRNQILAAVAAVKEKINANQLEINPTFVPASELPDRNPVLLSKEGEDEVANALGGLGSNGEFASLFRHVRYPRHEP</sequence>
<feature type="compositionally biased region" description="Polar residues" evidence="1">
    <location>
        <begin position="252"/>
        <end position="276"/>
    </location>
</feature>
<gene>
    <name evidence="2" type="ORF">MCHLO_04330</name>
</gene>
<feature type="region of interest" description="Disordered" evidence="1">
    <location>
        <begin position="156"/>
        <end position="299"/>
    </location>
</feature>
<protein>
    <submittedName>
        <fullName evidence="2">Uncharacterized protein</fullName>
    </submittedName>
</protein>